<evidence type="ECO:0000256" key="2">
    <source>
        <dbReference type="ARBA" id="ARBA00004590"/>
    </source>
</evidence>
<keyword evidence="14" id="KW-1185">Reference proteome</keyword>
<proteinExistence type="inferred from homology"/>
<dbReference type="EMBL" id="LGTZ01000108">
    <property type="protein sequence ID" value="OJD27357.1"/>
    <property type="molecule type" value="Genomic_DNA"/>
</dbReference>
<evidence type="ECO:0000313" key="14">
    <source>
        <dbReference type="Proteomes" id="UP000242791"/>
    </source>
</evidence>
<dbReference type="AlphaFoldDB" id="A0A1J9RIA3"/>
<dbReference type="Proteomes" id="UP000242791">
    <property type="component" value="Unassembled WGS sequence"/>
</dbReference>
<feature type="compositionally biased region" description="Basic and acidic residues" evidence="11">
    <location>
        <begin position="192"/>
        <end position="205"/>
    </location>
</feature>
<evidence type="ECO:0000256" key="7">
    <source>
        <dbReference type="ARBA" id="ARBA00022824"/>
    </source>
</evidence>
<comment type="caution">
    <text evidence="13">The sequence shown here is derived from an EMBL/GenBank/DDBJ whole genome shotgun (WGS) entry which is preliminary data.</text>
</comment>
<dbReference type="GO" id="GO:0004577">
    <property type="term" value="F:N-acetylglucosaminyldiphosphodolichol N-acetylglucosaminyltransferase activity"/>
    <property type="evidence" value="ECO:0007669"/>
    <property type="project" value="TreeGrafter"/>
</dbReference>
<evidence type="ECO:0000256" key="10">
    <source>
        <dbReference type="ARBA" id="ARBA00032062"/>
    </source>
</evidence>
<dbReference type="GO" id="GO:0043541">
    <property type="term" value="C:UDP-N-acetylglucosamine transferase complex"/>
    <property type="evidence" value="ECO:0007669"/>
    <property type="project" value="TreeGrafter"/>
</dbReference>
<evidence type="ECO:0000256" key="5">
    <source>
        <dbReference type="ARBA" id="ARBA00017467"/>
    </source>
</evidence>
<dbReference type="GO" id="GO:0006488">
    <property type="term" value="P:dolichol-linked oligosaccharide biosynthetic process"/>
    <property type="evidence" value="ECO:0007669"/>
    <property type="project" value="InterPro"/>
</dbReference>
<keyword evidence="9 12" id="KW-0472">Membrane</keyword>
<gene>
    <name evidence="13" type="ORF">ACJ73_01241</name>
</gene>
<feature type="transmembrane region" description="Helical" evidence="12">
    <location>
        <begin position="57"/>
        <end position="80"/>
    </location>
</feature>
<comment type="subcellular location">
    <subcellularLocation>
        <location evidence="1">Endoplasmic reticulum membrane</location>
        <topology evidence="1">Single-pass membrane protein</topology>
    </subcellularLocation>
    <subcellularLocation>
        <location evidence="2">Nucleus membrane</location>
        <topology evidence="2">Single-pass membrane protein</topology>
    </subcellularLocation>
</comment>
<organism evidence="13 14">
    <name type="scientific">Blastomyces percursus</name>
    <dbReference type="NCBI Taxonomy" id="1658174"/>
    <lineage>
        <taxon>Eukaryota</taxon>
        <taxon>Fungi</taxon>
        <taxon>Dikarya</taxon>
        <taxon>Ascomycota</taxon>
        <taxon>Pezizomycotina</taxon>
        <taxon>Eurotiomycetes</taxon>
        <taxon>Eurotiomycetidae</taxon>
        <taxon>Onygenales</taxon>
        <taxon>Ajellomycetaceae</taxon>
        <taxon>Blastomyces</taxon>
    </lineage>
</organism>
<dbReference type="PANTHER" id="PTHR12154:SF4">
    <property type="entry name" value="UDP-N-ACETYLGLUCOSAMINE TRANSFERASE SUBUNIT ALG14 HOMOLOG"/>
    <property type="match status" value="1"/>
</dbReference>
<dbReference type="InterPro" id="IPR013969">
    <property type="entry name" value="Oligosacch_biosynth_Alg14"/>
</dbReference>
<accession>A0A1J9RIA3</accession>
<dbReference type="GO" id="GO:0031965">
    <property type="term" value="C:nuclear membrane"/>
    <property type="evidence" value="ECO:0007669"/>
    <property type="project" value="UniProtKB-SubCell"/>
</dbReference>
<evidence type="ECO:0000256" key="6">
    <source>
        <dbReference type="ARBA" id="ARBA00022692"/>
    </source>
</evidence>
<protein>
    <recommendedName>
        <fullName evidence="5">UDP-N-acetylglucosamine transferase subunit ALG14</fullName>
    </recommendedName>
    <alternativeName>
        <fullName evidence="10">Asparagine-linked glycosylation protein 14</fullName>
    </alternativeName>
</protein>
<keyword evidence="8 12" id="KW-1133">Transmembrane helix</keyword>
<name>A0A1J9RIA3_9EURO</name>
<comment type="similarity">
    <text evidence="3">Belongs to the ALG14 family.</text>
</comment>
<dbReference type="STRING" id="1658174.A0A1J9RIA3"/>
<feature type="region of interest" description="Disordered" evidence="11">
    <location>
        <begin position="258"/>
        <end position="290"/>
    </location>
</feature>
<evidence type="ECO:0000256" key="4">
    <source>
        <dbReference type="ARBA" id="ARBA00011335"/>
    </source>
</evidence>
<comment type="subunit">
    <text evidence="4">Heterodimer with ALG13 to form a functional enzyme.</text>
</comment>
<reference evidence="13 14" key="1">
    <citation type="submission" date="2015-08" db="EMBL/GenBank/DDBJ databases">
        <title>Emmonsia species relationships and genome sequence.</title>
        <authorList>
            <person name="Cuomo C.A."/>
            <person name="Schwartz I.S."/>
            <person name="Kenyon C."/>
            <person name="De Hoog G.S."/>
            <person name="Govender N.P."/>
            <person name="Botha A."/>
            <person name="Moreno L."/>
            <person name="De Vries M."/>
            <person name="Munoz J.F."/>
            <person name="Stielow J.B."/>
        </authorList>
    </citation>
    <scope>NUCLEOTIDE SEQUENCE [LARGE SCALE GENOMIC DNA]</scope>
    <source>
        <strain evidence="13 14">EI222</strain>
    </source>
</reference>
<dbReference type="Pfam" id="PF08660">
    <property type="entry name" value="Alg14"/>
    <property type="match status" value="2"/>
</dbReference>
<dbReference type="VEuPathDB" id="FungiDB:ACJ73_01241"/>
<dbReference type="OrthoDB" id="37659at2759"/>
<evidence type="ECO:0000256" key="9">
    <source>
        <dbReference type="ARBA" id="ARBA00023136"/>
    </source>
</evidence>
<sequence length="402" mass="44100">MRINETTVNDLNSAKDALEGAFPTTSHLGAIHLSHTECEVSSLKSPLSYSPSSPMTLATLVSTALMTSAISILLVTWYFYYRQFSSGCNSSNRHTSRGNTQRLAHLLIVLGSGGHTAEMLSMLEHAPLDVNLFTYRTYVVSSGDSFSALKAVEFENRLLGQQQRSLPIAAAATTSRKGGPSQLQFTTRRTSSRQETKNEKRKHTDYSAPKAPSESFLTTYTIITVPRARKVHQSFLTTPISTLHCLWVCICVLRGKHHDPKPKNSEETPPSVPTSAASPTSRGPPTPTPYPNIILTNGPATAVCIILAAKILRAIISISTFPFIFFQNQSSQQLQPSSGHHRERYLRTIFIESWARVTTLSLSGKIVLPLVDRFLVQWEGLEGYSSWFGGTAEFVGALVVSG</sequence>
<evidence type="ECO:0000256" key="3">
    <source>
        <dbReference type="ARBA" id="ARBA00009731"/>
    </source>
</evidence>
<evidence type="ECO:0000256" key="8">
    <source>
        <dbReference type="ARBA" id="ARBA00022989"/>
    </source>
</evidence>
<dbReference type="PANTHER" id="PTHR12154">
    <property type="entry name" value="GLYCOSYL TRANSFERASE-RELATED"/>
    <property type="match status" value="1"/>
</dbReference>
<feature type="region of interest" description="Disordered" evidence="11">
    <location>
        <begin position="170"/>
        <end position="210"/>
    </location>
</feature>
<evidence type="ECO:0000256" key="12">
    <source>
        <dbReference type="SAM" id="Phobius"/>
    </source>
</evidence>
<evidence type="ECO:0000256" key="11">
    <source>
        <dbReference type="SAM" id="MobiDB-lite"/>
    </source>
</evidence>
<evidence type="ECO:0000256" key="1">
    <source>
        <dbReference type="ARBA" id="ARBA00004389"/>
    </source>
</evidence>
<feature type="compositionally biased region" description="Polar residues" evidence="11">
    <location>
        <begin position="172"/>
        <end position="189"/>
    </location>
</feature>
<evidence type="ECO:0000313" key="13">
    <source>
        <dbReference type="EMBL" id="OJD27357.1"/>
    </source>
</evidence>
<keyword evidence="6 12" id="KW-0812">Transmembrane</keyword>
<keyword evidence="7" id="KW-0256">Endoplasmic reticulum</keyword>